<dbReference type="KEGG" id="dal:Dalk_0325"/>
<dbReference type="Proteomes" id="UP000000739">
    <property type="component" value="Chromosome"/>
</dbReference>
<dbReference type="InterPro" id="IPR001279">
    <property type="entry name" value="Metallo-B-lactamas"/>
</dbReference>
<dbReference type="AlphaFoldDB" id="B8F902"/>
<evidence type="ECO:0000313" key="3">
    <source>
        <dbReference type="Proteomes" id="UP000000739"/>
    </source>
</evidence>
<organism evidence="2 3">
    <name type="scientific">Desulfatibacillum aliphaticivorans</name>
    <dbReference type="NCBI Taxonomy" id="218208"/>
    <lineage>
        <taxon>Bacteria</taxon>
        <taxon>Pseudomonadati</taxon>
        <taxon>Thermodesulfobacteriota</taxon>
        <taxon>Desulfobacteria</taxon>
        <taxon>Desulfobacterales</taxon>
        <taxon>Desulfatibacillaceae</taxon>
        <taxon>Desulfatibacillum</taxon>
    </lineage>
</organism>
<keyword evidence="3" id="KW-1185">Reference proteome</keyword>
<accession>B8F902</accession>
<dbReference type="InterPro" id="IPR052926">
    <property type="entry name" value="Metallo-beta-lactamase_dom"/>
</dbReference>
<dbReference type="CDD" id="cd07713">
    <property type="entry name" value="DHPS-like_MBL-fold"/>
    <property type="match status" value="1"/>
</dbReference>
<dbReference type="Pfam" id="PF00753">
    <property type="entry name" value="Lactamase_B"/>
    <property type="match status" value="1"/>
</dbReference>
<dbReference type="InterPro" id="IPR036866">
    <property type="entry name" value="RibonucZ/Hydroxyglut_hydro"/>
</dbReference>
<feature type="domain" description="Metallo-beta-lactamase" evidence="1">
    <location>
        <begin position="29"/>
        <end position="88"/>
    </location>
</feature>
<dbReference type="EMBL" id="CP001322">
    <property type="protein sequence ID" value="ACL02034.1"/>
    <property type="molecule type" value="Genomic_DNA"/>
</dbReference>
<dbReference type="eggNOG" id="COG1237">
    <property type="taxonomic scope" value="Bacteria"/>
</dbReference>
<evidence type="ECO:0000259" key="1">
    <source>
        <dbReference type="Pfam" id="PF00753"/>
    </source>
</evidence>
<dbReference type="GO" id="GO:0016740">
    <property type="term" value="F:transferase activity"/>
    <property type="evidence" value="ECO:0007669"/>
    <property type="project" value="TreeGrafter"/>
</dbReference>
<sequence length="274" mass="30454">MKKECKLTFLCEDQARMGFLDKKFSGQHGLSIFIQGEKNVLFDTGPSEIVLYNAALAGVNLDSADLIVLSHGHWDHSDGLAPLSNAGIRKPLLLHPMAFRDRRKPSGQFNGMAMSRDQIMERFDLIESSGPYKVSENMWFLGEIPRENDFESQSTSYYYMEDGEKRPELLPDDTALAVTTPKGLVVITGCSHAGICNICEYAKKVTGQGCIRTVIGGFHLLDDSKVVEKTIDYFRGQGVESLFPNHCTALPALSAFYQAFKINRLCVGDELEIS</sequence>
<dbReference type="HOGENOM" id="CLU_036012_0_0_7"/>
<protein>
    <submittedName>
        <fullName evidence="2">Beta-lactamase domain protein</fullName>
    </submittedName>
</protein>
<reference evidence="2 3" key="1">
    <citation type="journal article" date="2012" name="Environ. Microbiol.">
        <title>The genome sequence of Desulfatibacillum alkenivorans AK-01: a blueprint for anaerobic alkane oxidation.</title>
        <authorList>
            <person name="Callaghan A.V."/>
            <person name="Morris B.E."/>
            <person name="Pereira I.A."/>
            <person name="McInerney M.J."/>
            <person name="Austin R.N."/>
            <person name="Groves J.T."/>
            <person name="Kukor J.J."/>
            <person name="Suflita J.M."/>
            <person name="Young L.Y."/>
            <person name="Zylstra G.J."/>
            <person name="Wawrik B."/>
        </authorList>
    </citation>
    <scope>NUCLEOTIDE SEQUENCE [LARGE SCALE GENOMIC DNA]</scope>
    <source>
        <strain evidence="2 3">AK-01</strain>
    </source>
</reference>
<dbReference type="SUPFAM" id="SSF56281">
    <property type="entry name" value="Metallo-hydrolase/oxidoreductase"/>
    <property type="match status" value="1"/>
</dbReference>
<dbReference type="InterPro" id="IPR041712">
    <property type="entry name" value="DHPS-like_MBL-fold"/>
</dbReference>
<dbReference type="PANTHER" id="PTHR13754">
    <property type="entry name" value="METALLO-BETA-LACTAMASE SUPERFAMILY PROTEIN"/>
    <property type="match status" value="1"/>
</dbReference>
<gene>
    <name evidence="2" type="ordered locus">Dalk_0325</name>
</gene>
<evidence type="ECO:0000313" key="2">
    <source>
        <dbReference type="EMBL" id="ACL02034.1"/>
    </source>
</evidence>
<name>B8F902_DESAL</name>
<dbReference type="PANTHER" id="PTHR13754:SF18">
    <property type="entry name" value="7,8-DIHYDROPTERIN-6-METHYL-4-(BETA-D-RIBOFURANOSYL)-AMINOBENZENE-5'-PHOSPHATE SYNTHASE"/>
    <property type="match status" value="1"/>
</dbReference>
<proteinExistence type="predicted"/>
<dbReference type="RefSeq" id="WP_012609474.1">
    <property type="nucleotide sequence ID" value="NC_011768.1"/>
</dbReference>
<dbReference type="Gene3D" id="3.60.15.10">
    <property type="entry name" value="Ribonuclease Z/Hydroxyacylglutathione hydrolase-like"/>
    <property type="match status" value="1"/>
</dbReference>